<dbReference type="OrthoDB" id="40134at2759"/>
<evidence type="ECO:0000313" key="8">
    <source>
        <dbReference type="EMBL" id="KAH7093754.1"/>
    </source>
</evidence>
<feature type="transmembrane region" description="Helical" evidence="6">
    <location>
        <begin position="80"/>
        <end position="99"/>
    </location>
</feature>
<feature type="transmembrane region" description="Helical" evidence="6">
    <location>
        <begin position="495"/>
        <end position="520"/>
    </location>
</feature>
<evidence type="ECO:0000313" key="9">
    <source>
        <dbReference type="Proteomes" id="UP000813461"/>
    </source>
</evidence>
<feature type="transmembrane region" description="Helical" evidence="6">
    <location>
        <begin position="324"/>
        <end position="341"/>
    </location>
</feature>
<feature type="transmembrane region" description="Helical" evidence="6">
    <location>
        <begin position="217"/>
        <end position="237"/>
    </location>
</feature>
<dbReference type="AlphaFoldDB" id="A0A8K0W3W4"/>
<feature type="transmembrane region" description="Helical" evidence="6">
    <location>
        <begin position="432"/>
        <end position="452"/>
    </location>
</feature>
<proteinExistence type="inferred from homology"/>
<evidence type="ECO:0000256" key="6">
    <source>
        <dbReference type="SAM" id="Phobius"/>
    </source>
</evidence>
<feature type="transmembrane region" description="Helical" evidence="6">
    <location>
        <begin position="406"/>
        <end position="426"/>
    </location>
</feature>
<evidence type="ECO:0000256" key="2">
    <source>
        <dbReference type="ARBA" id="ARBA00008066"/>
    </source>
</evidence>
<evidence type="ECO:0000256" key="4">
    <source>
        <dbReference type="ARBA" id="ARBA00022989"/>
    </source>
</evidence>
<sequence>MEEYLYYAERTRADQDAAERSGAGRKTPLLRVMFPPKSNNAELDDKMANLNTSRASERAIVTDEEWTNASKALRNATGMAVFYLMTTDVLGPFGLPYAVATTGWGPSIGLYTVFGAMAAISGTLLWHCFMHLDSYEYPCRTFSDLAFRIYGSTARYLVLVFQAIQLLLNVAVILVSNGEALSQASKFRLCYAVCVVVWAIAGFLFGQIRTLQKFGFLANFAIWINLLIMFITMGVAANSPPLYSAYSASAGYSVNPALVNPDAAGTFPPVTHSGGLPDASNFGASVNGLMNAVYAYSGTMIFIDFMSEMAQPRKFLRSMWGSQFFIYACYMLYGLFMYGYQGQYVQNPSYLGISPYAWSTVGNALAMVTALIAAALYGNIGLKVIYNSLGVQLFHAPPLYTKSGKWIWAAIVPIYWSIAFVVGGAIPAFSGFVGFVSALCAMQFTYSFPPLLHVGFMIQKNAMGPSEGFDPDKGPLPRTDSGLKRIIRGFMAKKWYINVLNVLYCLGALVCAGLGMWASIENLILIYAIPELNAFGCKSPLDADA</sequence>
<feature type="transmembrane region" description="Helical" evidence="6">
    <location>
        <begin position="186"/>
        <end position="205"/>
    </location>
</feature>
<name>A0A8K0W3W4_9PLEO</name>
<organism evidence="8 9">
    <name type="scientific">Paraphoma chrysanthemicola</name>
    <dbReference type="NCBI Taxonomy" id="798071"/>
    <lineage>
        <taxon>Eukaryota</taxon>
        <taxon>Fungi</taxon>
        <taxon>Dikarya</taxon>
        <taxon>Ascomycota</taxon>
        <taxon>Pezizomycotina</taxon>
        <taxon>Dothideomycetes</taxon>
        <taxon>Pleosporomycetidae</taxon>
        <taxon>Pleosporales</taxon>
        <taxon>Pleosporineae</taxon>
        <taxon>Phaeosphaeriaceae</taxon>
        <taxon>Paraphoma</taxon>
    </lineage>
</organism>
<gene>
    <name evidence="8" type="ORF">FB567DRAFT_462521</name>
</gene>
<dbReference type="GO" id="GO:0016020">
    <property type="term" value="C:membrane"/>
    <property type="evidence" value="ECO:0007669"/>
    <property type="project" value="UniProtKB-SubCell"/>
</dbReference>
<dbReference type="Pfam" id="PF01490">
    <property type="entry name" value="Aa_trans"/>
    <property type="match status" value="1"/>
</dbReference>
<comment type="caution">
    <text evidence="8">The sequence shown here is derived from an EMBL/GenBank/DDBJ whole genome shotgun (WGS) entry which is preliminary data.</text>
</comment>
<dbReference type="PANTHER" id="PTHR22950">
    <property type="entry name" value="AMINO ACID TRANSPORTER"/>
    <property type="match status" value="1"/>
</dbReference>
<feature type="transmembrane region" description="Helical" evidence="6">
    <location>
        <begin position="111"/>
        <end position="132"/>
    </location>
</feature>
<evidence type="ECO:0000256" key="3">
    <source>
        <dbReference type="ARBA" id="ARBA00022692"/>
    </source>
</evidence>
<evidence type="ECO:0000259" key="7">
    <source>
        <dbReference type="Pfam" id="PF01490"/>
    </source>
</evidence>
<dbReference type="InterPro" id="IPR013057">
    <property type="entry name" value="AA_transpt_TM"/>
</dbReference>
<feature type="transmembrane region" description="Helical" evidence="6">
    <location>
        <begin position="282"/>
        <end position="303"/>
    </location>
</feature>
<comment type="subcellular location">
    <subcellularLocation>
        <location evidence="1">Membrane</location>
        <topology evidence="1">Multi-pass membrane protein</topology>
    </subcellularLocation>
</comment>
<dbReference type="GO" id="GO:0015179">
    <property type="term" value="F:L-amino acid transmembrane transporter activity"/>
    <property type="evidence" value="ECO:0007669"/>
    <property type="project" value="TreeGrafter"/>
</dbReference>
<feature type="transmembrane region" description="Helical" evidence="6">
    <location>
        <begin position="153"/>
        <end position="174"/>
    </location>
</feature>
<dbReference type="PANTHER" id="PTHR22950:SF461">
    <property type="entry name" value="AMINO ACID TRANSPORTER TRANSMEMBRANE DOMAIN-CONTAINING PROTEIN"/>
    <property type="match status" value="1"/>
</dbReference>
<keyword evidence="4 6" id="KW-1133">Transmembrane helix</keyword>
<feature type="domain" description="Amino acid transporter transmembrane" evidence="7">
    <location>
        <begin position="90"/>
        <end position="458"/>
    </location>
</feature>
<dbReference type="Proteomes" id="UP000813461">
    <property type="component" value="Unassembled WGS sequence"/>
</dbReference>
<comment type="similarity">
    <text evidence="2">Belongs to the amino acid/polyamine transporter 2 family.</text>
</comment>
<accession>A0A8K0W3W4</accession>
<dbReference type="EMBL" id="JAGMVJ010000002">
    <property type="protein sequence ID" value="KAH7093754.1"/>
    <property type="molecule type" value="Genomic_DNA"/>
</dbReference>
<keyword evidence="9" id="KW-1185">Reference proteome</keyword>
<keyword evidence="5 6" id="KW-0472">Membrane</keyword>
<evidence type="ECO:0000256" key="5">
    <source>
        <dbReference type="ARBA" id="ARBA00023136"/>
    </source>
</evidence>
<protein>
    <submittedName>
        <fullName evidence="8">Amino acid transporter</fullName>
    </submittedName>
</protein>
<reference evidence="8" key="1">
    <citation type="journal article" date="2021" name="Nat. Commun.">
        <title>Genetic determinants of endophytism in the Arabidopsis root mycobiome.</title>
        <authorList>
            <person name="Mesny F."/>
            <person name="Miyauchi S."/>
            <person name="Thiergart T."/>
            <person name="Pickel B."/>
            <person name="Atanasova L."/>
            <person name="Karlsson M."/>
            <person name="Huettel B."/>
            <person name="Barry K.W."/>
            <person name="Haridas S."/>
            <person name="Chen C."/>
            <person name="Bauer D."/>
            <person name="Andreopoulos W."/>
            <person name="Pangilinan J."/>
            <person name="LaButti K."/>
            <person name="Riley R."/>
            <person name="Lipzen A."/>
            <person name="Clum A."/>
            <person name="Drula E."/>
            <person name="Henrissat B."/>
            <person name="Kohler A."/>
            <person name="Grigoriev I.V."/>
            <person name="Martin F.M."/>
            <person name="Hacquard S."/>
        </authorList>
    </citation>
    <scope>NUCLEOTIDE SEQUENCE</scope>
    <source>
        <strain evidence="8">MPI-SDFR-AT-0120</strain>
    </source>
</reference>
<keyword evidence="3 6" id="KW-0812">Transmembrane</keyword>
<feature type="transmembrane region" description="Helical" evidence="6">
    <location>
        <begin position="361"/>
        <end position="385"/>
    </location>
</feature>
<evidence type="ECO:0000256" key="1">
    <source>
        <dbReference type="ARBA" id="ARBA00004141"/>
    </source>
</evidence>